<dbReference type="GO" id="GO:0005886">
    <property type="term" value="C:plasma membrane"/>
    <property type="evidence" value="ECO:0007669"/>
    <property type="project" value="TreeGrafter"/>
</dbReference>
<organism evidence="3 4">
    <name type="scientific">Strongylus vulgaris</name>
    <name type="common">Blood worm</name>
    <dbReference type="NCBI Taxonomy" id="40348"/>
    <lineage>
        <taxon>Eukaryota</taxon>
        <taxon>Metazoa</taxon>
        <taxon>Ecdysozoa</taxon>
        <taxon>Nematoda</taxon>
        <taxon>Chromadorea</taxon>
        <taxon>Rhabditida</taxon>
        <taxon>Rhabditina</taxon>
        <taxon>Rhabditomorpha</taxon>
        <taxon>Strongyloidea</taxon>
        <taxon>Strongylidae</taxon>
        <taxon>Strongylus</taxon>
    </lineage>
</organism>
<feature type="non-terminal residue" evidence="3">
    <location>
        <position position="1"/>
    </location>
</feature>
<dbReference type="PANTHER" id="PTHR46981:SF1">
    <property type="entry name" value="BIS(5'-ADENOSYL)-TRIPHOSPHATASE"/>
    <property type="match status" value="1"/>
</dbReference>
<dbReference type="GO" id="GO:0031625">
    <property type="term" value="F:ubiquitin protein ligase binding"/>
    <property type="evidence" value="ECO:0007669"/>
    <property type="project" value="TreeGrafter"/>
</dbReference>
<dbReference type="GO" id="GO:0072332">
    <property type="term" value="P:intrinsic apoptotic signaling pathway by p53 class mediator"/>
    <property type="evidence" value="ECO:0007669"/>
    <property type="project" value="TreeGrafter"/>
</dbReference>
<protein>
    <recommendedName>
        <fullName evidence="2">HIT domain-containing protein</fullName>
    </recommendedName>
</protein>
<accession>A0A3P7ILQ6</accession>
<reference evidence="3 4" key="1">
    <citation type="submission" date="2018-11" db="EMBL/GenBank/DDBJ databases">
        <authorList>
            <consortium name="Pathogen Informatics"/>
        </authorList>
    </citation>
    <scope>NUCLEOTIDE SEQUENCE [LARGE SCALE GENOMIC DNA]</scope>
</reference>
<dbReference type="InterPro" id="IPR052677">
    <property type="entry name" value="Dinucleoside_ppp_hydrolase"/>
</dbReference>
<dbReference type="GO" id="GO:0006163">
    <property type="term" value="P:purine nucleotide metabolic process"/>
    <property type="evidence" value="ECO:0007669"/>
    <property type="project" value="TreeGrafter"/>
</dbReference>
<dbReference type="GO" id="GO:0032435">
    <property type="term" value="P:negative regulation of proteasomal ubiquitin-dependent protein catabolic process"/>
    <property type="evidence" value="ECO:0007669"/>
    <property type="project" value="TreeGrafter"/>
</dbReference>
<dbReference type="GO" id="GO:0015964">
    <property type="term" value="P:diadenosine triphosphate catabolic process"/>
    <property type="evidence" value="ECO:0007669"/>
    <property type="project" value="TreeGrafter"/>
</dbReference>
<dbReference type="PANTHER" id="PTHR46981">
    <property type="entry name" value="BIS(5'-ADENOSYL)-TRIPHOSPHATASE"/>
    <property type="match status" value="1"/>
</dbReference>
<feature type="short sequence motif" description="Histidine triad motif" evidence="1">
    <location>
        <begin position="1"/>
        <end position="5"/>
    </location>
</feature>
<dbReference type="OrthoDB" id="680339at2759"/>
<dbReference type="Proteomes" id="UP000270094">
    <property type="component" value="Unassembled WGS sequence"/>
</dbReference>
<dbReference type="PROSITE" id="PS51084">
    <property type="entry name" value="HIT_2"/>
    <property type="match status" value="1"/>
</dbReference>
<evidence type="ECO:0000259" key="2">
    <source>
        <dbReference type="PROSITE" id="PS51084"/>
    </source>
</evidence>
<feature type="domain" description="HIT" evidence="2">
    <location>
        <begin position="1"/>
        <end position="16"/>
    </location>
</feature>
<evidence type="ECO:0000313" key="4">
    <source>
        <dbReference type="Proteomes" id="UP000270094"/>
    </source>
</evidence>
<dbReference type="GO" id="GO:0005634">
    <property type="term" value="C:nucleus"/>
    <property type="evidence" value="ECO:0007669"/>
    <property type="project" value="TreeGrafter"/>
</dbReference>
<dbReference type="GO" id="GO:0047710">
    <property type="term" value="F:bis(5'-adenosyl)-triphosphatase activity"/>
    <property type="evidence" value="ECO:0007669"/>
    <property type="project" value="TreeGrafter"/>
</dbReference>
<keyword evidence="4" id="KW-1185">Reference proteome</keyword>
<dbReference type="InterPro" id="IPR036265">
    <property type="entry name" value="HIT-like_sf"/>
</dbReference>
<dbReference type="GO" id="GO:0005737">
    <property type="term" value="C:cytoplasm"/>
    <property type="evidence" value="ECO:0007669"/>
    <property type="project" value="TreeGrafter"/>
</dbReference>
<dbReference type="Gene3D" id="3.30.428.10">
    <property type="entry name" value="HIT-like"/>
    <property type="match status" value="1"/>
</dbReference>
<sequence>HVHVHVLARRKGDFGGCSDNVYQYLATHDKDATVQPRSQEEMSAEAALYREAMKNI</sequence>
<evidence type="ECO:0000256" key="1">
    <source>
        <dbReference type="PROSITE-ProRule" id="PRU00464"/>
    </source>
</evidence>
<evidence type="ECO:0000313" key="3">
    <source>
        <dbReference type="EMBL" id="VDM66534.1"/>
    </source>
</evidence>
<gene>
    <name evidence="3" type="ORF">SVUK_LOCUS1532</name>
</gene>
<dbReference type="SUPFAM" id="SSF54197">
    <property type="entry name" value="HIT-like"/>
    <property type="match status" value="1"/>
</dbReference>
<dbReference type="AlphaFoldDB" id="A0A3P7ILQ6"/>
<proteinExistence type="predicted"/>
<dbReference type="InterPro" id="IPR011146">
    <property type="entry name" value="HIT-like"/>
</dbReference>
<name>A0A3P7ILQ6_STRVU</name>
<dbReference type="EMBL" id="UYYB01003060">
    <property type="protein sequence ID" value="VDM66534.1"/>
    <property type="molecule type" value="Genomic_DNA"/>
</dbReference>